<keyword evidence="3" id="KW-0804">Transcription</keyword>
<keyword evidence="2" id="KW-0238">DNA-binding</keyword>
<dbReference type="SUPFAM" id="SSF55781">
    <property type="entry name" value="GAF domain-like"/>
    <property type="match status" value="1"/>
</dbReference>
<dbReference type="RefSeq" id="WP_085635137.1">
    <property type="nucleotide sequence ID" value="NZ_JFKC01000001.1"/>
</dbReference>
<dbReference type="InterPro" id="IPR050707">
    <property type="entry name" value="HTH_MetabolicPath_Reg"/>
</dbReference>
<dbReference type="Gene3D" id="1.10.10.10">
    <property type="entry name" value="Winged helix-like DNA-binding domain superfamily/Winged helix DNA-binding domain"/>
    <property type="match status" value="1"/>
</dbReference>
<evidence type="ECO:0000256" key="2">
    <source>
        <dbReference type="ARBA" id="ARBA00023125"/>
    </source>
</evidence>
<evidence type="ECO:0000259" key="5">
    <source>
        <dbReference type="PROSITE" id="PS51078"/>
    </source>
</evidence>
<proteinExistence type="predicted"/>
<dbReference type="EMBL" id="JFKC01000001">
    <property type="protein sequence ID" value="OSQ53460.1"/>
    <property type="molecule type" value="Genomic_DNA"/>
</dbReference>
<dbReference type="InterPro" id="IPR014757">
    <property type="entry name" value="Tscrpt_reg_IclR_C"/>
</dbReference>
<gene>
    <name evidence="6" type="ORF">MGEO_02680</name>
</gene>
<keyword evidence="7" id="KW-1185">Reference proteome</keyword>
<protein>
    <submittedName>
        <fullName evidence="6">IclR family transcriptional regulator</fullName>
    </submittedName>
</protein>
<dbReference type="AlphaFoldDB" id="A0A1X4NRB0"/>
<evidence type="ECO:0000256" key="3">
    <source>
        <dbReference type="ARBA" id="ARBA00023163"/>
    </source>
</evidence>
<dbReference type="SUPFAM" id="SSF46785">
    <property type="entry name" value="Winged helix' DNA-binding domain"/>
    <property type="match status" value="1"/>
</dbReference>
<feature type="domain" description="HTH iclR-type" evidence="4">
    <location>
        <begin position="12"/>
        <end position="72"/>
    </location>
</feature>
<dbReference type="InterPro" id="IPR029016">
    <property type="entry name" value="GAF-like_dom_sf"/>
</dbReference>
<comment type="caution">
    <text evidence="6">The sequence shown here is derived from an EMBL/GenBank/DDBJ whole genome shotgun (WGS) entry which is preliminary data.</text>
</comment>
<keyword evidence="1" id="KW-0805">Transcription regulation</keyword>
<dbReference type="GO" id="GO:0003677">
    <property type="term" value="F:DNA binding"/>
    <property type="evidence" value="ECO:0007669"/>
    <property type="project" value="UniProtKB-KW"/>
</dbReference>
<dbReference type="PANTHER" id="PTHR30136:SF34">
    <property type="entry name" value="TRANSCRIPTIONAL REGULATOR"/>
    <property type="match status" value="1"/>
</dbReference>
<dbReference type="PROSITE" id="PS51078">
    <property type="entry name" value="ICLR_ED"/>
    <property type="match status" value="1"/>
</dbReference>
<dbReference type="SMART" id="SM00346">
    <property type="entry name" value="HTH_ICLR"/>
    <property type="match status" value="1"/>
</dbReference>
<organism evidence="6 7">
    <name type="scientific">Marivita geojedonensis</name>
    <dbReference type="NCBI Taxonomy" id="1123756"/>
    <lineage>
        <taxon>Bacteria</taxon>
        <taxon>Pseudomonadati</taxon>
        <taxon>Pseudomonadota</taxon>
        <taxon>Alphaproteobacteria</taxon>
        <taxon>Rhodobacterales</taxon>
        <taxon>Roseobacteraceae</taxon>
        <taxon>Marivita</taxon>
    </lineage>
</organism>
<evidence type="ECO:0000313" key="6">
    <source>
        <dbReference type="EMBL" id="OSQ53460.1"/>
    </source>
</evidence>
<reference evidence="6 7" key="1">
    <citation type="submission" date="2014-03" db="EMBL/GenBank/DDBJ databases">
        <title>The draft genome sequence of Marivita geojedonensis KCTC 23882.</title>
        <authorList>
            <person name="Lai Q."/>
            <person name="Shao Z."/>
        </authorList>
    </citation>
    <scope>NUCLEOTIDE SEQUENCE [LARGE SCALE GENOMIC DNA]</scope>
    <source>
        <strain evidence="6 7">DPG-138</strain>
    </source>
</reference>
<dbReference type="Proteomes" id="UP000193926">
    <property type="component" value="Unassembled WGS sequence"/>
</dbReference>
<dbReference type="OrthoDB" id="9807558at2"/>
<sequence length="267" mass="28956">MTQTTEKPAEFVEALAKGIAILESFDADNPEMTLSEVARRVGLSPAAARRSLMTLETLGYIGRKEKRFHLKPKLMALGSAFYFTARVDEILQEDLRSIVERFGDASSVGTLDGGDVIYVAHHSVQRARRAAAVAGARYPAYATSMGRVLLAALNDDELDQYLNEVQPQKLTSKTCTNTKALRAELMVARRDGYATTVDQLDYGITALAVPIRDAKGKTIAALNTSGYTGLTSPETLVAERLPALQEAASHIAHQLTRYPTLRSALGG</sequence>
<evidence type="ECO:0000259" key="4">
    <source>
        <dbReference type="PROSITE" id="PS51077"/>
    </source>
</evidence>
<dbReference type="STRING" id="1123756.MGEO_02680"/>
<dbReference type="PROSITE" id="PS51077">
    <property type="entry name" value="HTH_ICLR"/>
    <property type="match status" value="1"/>
</dbReference>
<dbReference type="Pfam" id="PF09339">
    <property type="entry name" value="HTH_IclR"/>
    <property type="match status" value="1"/>
</dbReference>
<dbReference type="GO" id="GO:0045892">
    <property type="term" value="P:negative regulation of DNA-templated transcription"/>
    <property type="evidence" value="ECO:0007669"/>
    <property type="project" value="TreeGrafter"/>
</dbReference>
<dbReference type="Gene3D" id="3.30.450.40">
    <property type="match status" value="1"/>
</dbReference>
<dbReference type="Pfam" id="PF01614">
    <property type="entry name" value="IclR_C"/>
    <property type="match status" value="1"/>
</dbReference>
<dbReference type="GO" id="GO:0003700">
    <property type="term" value="F:DNA-binding transcription factor activity"/>
    <property type="evidence" value="ECO:0007669"/>
    <property type="project" value="TreeGrafter"/>
</dbReference>
<feature type="domain" description="IclR-ED" evidence="5">
    <location>
        <begin position="73"/>
        <end position="257"/>
    </location>
</feature>
<accession>A0A1X4NRB0</accession>
<dbReference type="PANTHER" id="PTHR30136">
    <property type="entry name" value="HELIX-TURN-HELIX TRANSCRIPTIONAL REGULATOR, ICLR FAMILY"/>
    <property type="match status" value="1"/>
</dbReference>
<dbReference type="InterPro" id="IPR005471">
    <property type="entry name" value="Tscrpt_reg_IclR_N"/>
</dbReference>
<evidence type="ECO:0000313" key="7">
    <source>
        <dbReference type="Proteomes" id="UP000193926"/>
    </source>
</evidence>
<name>A0A1X4NRB0_9RHOB</name>
<dbReference type="InterPro" id="IPR036388">
    <property type="entry name" value="WH-like_DNA-bd_sf"/>
</dbReference>
<evidence type="ECO:0000256" key="1">
    <source>
        <dbReference type="ARBA" id="ARBA00023015"/>
    </source>
</evidence>
<dbReference type="InterPro" id="IPR036390">
    <property type="entry name" value="WH_DNA-bd_sf"/>
</dbReference>